<dbReference type="EMBL" id="FUXM01000009">
    <property type="protein sequence ID" value="SJZ85321.1"/>
    <property type="molecule type" value="Genomic_DNA"/>
</dbReference>
<evidence type="ECO:0000259" key="1">
    <source>
        <dbReference type="Pfam" id="PF00534"/>
    </source>
</evidence>
<dbReference type="Gene3D" id="3.40.50.2000">
    <property type="entry name" value="Glycogen Phosphorylase B"/>
    <property type="match status" value="2"/>
</dbReference>
<gene>
    <name evidence="3" type="ORF">SAMN02745885_01111</name>
</gene>
<dbReference type="InterPro" id="IPR001296">
    <property type="entry name" value="Glyco_trans_1"/>
</dbReference>
<dbReference type="AlphaFoldDB" id="A0A1T4P1I4"/>
<dbReference type="Pfam" id="PF00534">
    <property type="entry name" value="Glycos_transf_1"/>
    <property type="match status" value="1"/>
</dbReference>
<evidence type="ECO:0000313" key="3">
    <source>
        <dbReference type="EMBL" id="SJZ85321.1"/>
    </source>
</evidence>
<evidence type="ECO:0000259" key="2">
    <source>
        <dbReference type="Pfam" id="PF13439"/>
    </source>
</evidence>
<dbReference type="PANTHER" id="PTHR12526">
    <property type="entry name" value="GLYCOSYLTRANSFERASE"/>
    <property type="match status" value="1"/>
</dbReference>
<keyword evidence="4" id="KW-1185">Reference proteome</keyword>
<dbReference type="SUPFAM" id="SSF53756">
    <property type="entry name" value="UDP-Glycosyltransferase/glycogen phosphorylase"/>
    <property type="match status" value="1"/>
</dbReference>
<dbReference type="Proteomes" id="UP000189933">
    <property type="component" value="Unassembled WGS sequence"/>
</dbReference>
<protein>
    <submittedName>
        <fullName evidence="3">Glycosyltransferase involved in cell wall bisynthesis</fullName>
    </submittedName>
</protein>
<name>A0A1T4P1I4_9FIRM</name>
<proteinExistence type="predicted"/>
<keyword evidence="3" id="KW-0808">Transferase</keyword>
<sequence>MVKIMHISEAIAFGGAERVICSYVTALAKDKNLDIILVVPDKYYNDFFRNICSNEVKLIPYNKNFFSKLSFNRFKLIKNLIVKYKPDIIHTHDPRMLIAVSLMKKFFTIKHFHTQHSKEVWRKSYLIEKLFNLNADHYIAVSSEVKNFLINKRGVDTNNISIIFNINIHNKQSEYKKSIGKNQIIKLIAVGRIEKEKGFDLLLKALAKIKEKISDRNFELFVVGSGSMLPYLKQLTVQFGLVEKVNFIGWRNDVFDLLLASDIFILPSRNEGMPLSLVEAMTAGLPSVCFDVSGVKDLIRNNIEGIVCKPEDIDELADGIIKLILDEKLRFGIGERAKQRIDELSKKNNMADRLIRCYFGG</sequence>
<dbReference type="CDD" id="cd03801">
    <property type="entry name" value="GT4_PimA-like"/>
    <property type="match status" value="1"/>
</dbReference>
<dbReference type="PANTHER" id="PTHR12526:SF630">
    <property type="entry name" value="GLYCOSYLTRANSFERASE"/>
    <property type="match status" value="1"/>
</dbReference>
<feature type="domain" description="Glycosyltransferase subfamily 4-like N-terminal" evidence="2">
    <location>
        <begin position="13"/>
        <end position="165"/>
    </location>
</feature>
<dbReference type="OrthoDB" id="9787617at2"/>
<reference evidence="4" key="1">
    <citation type="submission" date="2017-02" db="EMBL/GenBank/DDBJ databases">
        <authorList>
            <person name="Varghese N."/>
            <person name="Submissions S."/>
        </authorList>
    </citation>
    <scope>NUCLEOTIDE SEQUENCE [LARGE SCALE GENOMIC DNA]</scope>
    <source>
        <strain evidence="4">DSM 16521</strain>
    </source>
</reference>
<dbReference type="InterPro" id="IPR028098">
    <property type="entry name" value="Glyco_trans_4-like_N"/>
</dbReference>
<accession>A0A1T4P1I4</accession>
<feature type="domain" description="Glycosyl transferase family 1" evidence="1">
    <location>
        <begin position="175"/>
        <end position="340"/>
    </location>
</feature>
<dbReference type="GO" id="GO:0016757">
    <property type="term" value="F:glycosyltransferase activity"/>
    <property type="evidence" value="ECO:0007669"/>
    <property type="project" value="InterPro"/>
</dbReference>
<evidence type="ECO:0000313" key="4">
    <source>
        <dbReference type="Proteomes" id="UP000189933"/>
    </source>
</evidence>
<dbReference type="RefSeq" id="WP_078665199.1">
    <property type="nucleotide sequence ID" value="NZ_FUXM01000009.1"/>
</dbReference>
<organism evidence="3 4">
    <name type="scientific">Carboxydocella sporoproducens DSM 16521</name>
    <dbReference type="NCBI Taxonomy" id="1121270"/>
    <lineage>
        <taxon>Bacteria</taxon>
        <taxon>Bacillati</taxon>
        <taxon>Bacillota</taxon>
        <taxon>Clostridia</taxon>
        <taxon>Eubacteriales</taxon>
        <taxon>Clostridiales Family XVI. Incertae Sedis</taxon>
        <taxon>Carboxydocella</taxon>
    </lineage>
</organism>
<dbReference type="Pfam" id="PF13439">
    <property type="entry name" value="Glyco_transf_4"/>
    <property type="match status" value="1"/>
</dbReference>